<accession>A0A918XNB7</accession>
<keyword evidence="2" id="KW-0472">Membrane</keyword>
<feature type="region of interest" description="Disordered" evidence="1">
    <location>
        <begin position="37"/>
        <end position="112"/>
    </location>
</feature>
<proteinExistence type="predicted"/>
<feature type="compositionally biased region" description="Basic residues" evidence="1">
    <location>
        <begin position="48"/>
        <end position="62"/>
    </location>
</feature>
<evidence type="ECO:0000259" key="3">
    <source>
        <dbReference type="Pfam" id="PF13717"/>
    </source>
</evidence>
<feature type="domain" description="Zinc finger/thioredoxin putative" evidence="3">
    <location>
        <begin position="1"/>
        <end position="36"/>
    </location>
</feature>
<evidence type="ECO:0000313" key="4">
    <source>
        <dbReference type="EMBL" id="GHD41413.1"/>
    </source>
</evidence>
<keyword evidence="2" id="KW-0812">Transmembrane</keyword>
<gene>
    <name evidence="4" type="ORF">GCM10017083_05820</name>
</gene>
<dbReference type="InterPro" id="IPR011723">
    <property type="entry name" value="Znf/thioredoxin_put"/>
</dbReference>
<name>A0A918XNB7_9PROT</name>
<dbReference type="RefSeq" id="WP_189987394.1">
    <property type="nucleotide sequence ID" value="NZ_BMZS01000001.1"/>
</dbReference>
<reference evidence="4" key="1">
    <citation type="journal article" date="2014" name="Int. J. Syst. Evol. Microbiol.">
        <title>Complete genome sequence of Corynebacterium casei LMG S-19264T (=DSM 44701T), isolated from a smear-ripened cheese.</title>
        <authorList>
            <consortium name="US DOE Joint Genome Institute (JGI-PGF)"/>
            <person name="Walter F."/>
            <person name="Albersmeier A."/>
            <person name="Kalinowski J."/>
            <person name="Ruckert C."/>
        </authorList>
    </citation>
    <scope>NUCLEOTIDE SEQUENCE</scope>
    <source>
        <strain evidence="4">KCTC 42651</strain>
    </source>
</reference>
<protein>
    <submittedName>
        <fullName evidence="4">MJ0042 family finger-like domain protein</fullName>
    </submittedName>
</protein>
<dbReference type="AlphaFoldDB" id="A0A918XNB7"/>
<comment type="caution">
    <text evidence="4">The sequence shown here is derived from an EMBL/GenBank/DDBJ whole genome shotgun (WGS) entry which is preliminary data.</text>
</comment>
<feature type="transmembrane region" description="Helical" evidence="2">
    <location>
        <begin position="120"/>
        <end position="141"/>
    </location>
</feature>
<keyword evidence="2" id="KW-1133">Transmembrane helix</keyword>
<evidence type="ECO:0000313" key="5">
    <source>
        <dbReference type="Proteomes" id="UP000630353"/>
    </source>
</evidence>
<sequence>MRVTCPECESKFKVPDSAIGTTGRKLRCSKCGHQWFQEPVADAPPAKAKPKSKPKPKPKARPKPPPEPEEAFEETPPADDFEDEGGLRADEDTAGMEPPPLGGVSRFRGPRPPERPKLRLPIPLLVLAAATVAIPAVLFAGRDAFVEIWPASALLYDTVGLHVPVPGEGLVLQNVYVQRRQEGAVTLLVVAGEIHNPTEGLRSLPALRGTVLDAHGTELQSWLFTAEAPQLLPGDTGRFQSELAAASDAAARVHVTFTNDRPEGGIGY</sequence>
<feature type="region of interest" description="Disordered" evidence="1">
    <location>
        <begin position="1"/>
        <end position="25"/>
    </location>
</feature>
<evidence type="ECO:0000256" key="1">
    <source>
        <dbReference type="SAM" id="MobiDB-lite"/>
    </source>
</evidence>
<dbReference type="EMBL" id="BMZS01000001">
    <property type="protein sequence ID" value="GHD41413.1"/>
    <property type="molecule type" value="Genomic_DNA"/>
</dbReference>
<organism evidence="4 5">
    <name type="scientific">Thalassobaculum fulvum</name>
    <dbReference type="NCBI Taxonomy" id="1633335"/>
    <lineage>
        <taxon>Bacteria</taxon>
        <taxon>Pseudomonadati</taxon>
        <taxon>Pseudomonadota</taxon>
        <taxon>Alphaproteobacteria</taxon>
        <taxon>Rhodospirillales</taxon>
        <taxon>Thalassobaculaceae</taxon>
        <taxon>Thalassobaculum</taxon>
    </lineage>
</organism>
<reference evidence="4" key="2">
    <citation type="submission" date="2020-09" db="EMBL/GenBank/DDBJ databases">
        <authorList>
            <person name="Sun Q."/>
            <person name="Kim S."/>
        </authorList>
    </citation>
    <scope>NUCLEOTIDE SEQUENCE</scope>
    <source>
        <strain evidence="4">KCTC 42651</strain>
    </source>
</reference>
<dbReference type="Proteomes" id="UP000630353">
    <property type="component" value="Unassembled WGS sequence"/>
</dbReference>
<dbReference type="Pfam" id="PF13717">
    <property type="entry name" value="Zn_ribbon_4"/>
    <property type="match status" value="1"/>
</dbReference>
<evidence type="ECO:0000256" key="2">
    <source>
        <dbReference type="SAM" id="Phobius"/>
    </source>
</evidence>
<feature type="compositionally biased region" description="Acidic residues" evidence="1">
    <location>
        <begin position="67"/>
        <end position="84"/>
    </location>
</feature>
<keyword evidence="5" id="KW-1185">Reference proteome</keyword>
<dbReference type="NCBIfam" id="TIGR02098">
    <property type="entry name" value="MJ0042_CXXC"/>
    <property type="match status" value="1"/>
</dbReference>